<evidence type="ECO:0000256" key="9">
    <source>
        <dbReference type="ARBA" id="ARBA00023224"/>
    </source>
</evidence>
<evidence type="ECO:0000256" key="2">
    <source>
        <dbReference type="ARBA" id="ARBA00022475"/>
    </source>
</evidence>
<keyword evidence="9 10" id="KW-0807">Transducer</keyword>
<evidence type="ECO:0000256" key="3">
    <source>
        <dbReference type="ARBA" id="ARBA00022606"/>
    </source>
</evidence>
<evidence type="ECO:0000256" key="4">
    <source>
        <dbReference type="ARBA" id="ARBA00022692"/>
    </source>
</evidence>
<accession>A0A4E0RQK8</accession>
<dbReference type="EMBL" id="ML158644">
    <property type="protein sequence ID" value="THK33074.1"/>
    <property type="molecule type" value="Genomic_DNA"/>
</dbReference>
<dbReference type="OrthoDB" id="7663575at2759"/>
<dbReference type="GeneID" id="107039588"/>
<feature type="domain" description="DUF4780" evidence="11">
    <location>
        <begin position="2"/>
        <end position="118"/>
    </location>
</feature>
<comment type="similarity">
    <text evidence="10">Belongs to the insect chemoreceptor superfamily. Heteromeric odorant receptor channel (TC 1.A.69) family.</text>
</comment>
<dbReference type="InterPro" id="IPR031961">
    <property type="entry name" value="DUF4780"/>
</dbReference>
<evidence type="ECO:0000259" key="11">
    <source>
        <dbReference type="Pfam" id="PF16012"/>
    </source>
</evidence>
<evidence type="ECO:0000313" key="13">
    <source>
        <dbReference type="Proteomes" id="UP000297026"/>
    </source>
</evidence>
<dbReference type="GO" id="GO:0005886">
    <property type="term" value="C:plasma membrane"/>
    <property type="evidence" value="ECO:0007669"/>
    <property type="project" value="UniProtKB-SubCell"/>
</dbReference>
<dbReference type="KEGG" id="dam:107039588"/>
<evidence type="ECO:0000256" key="1">
    <source>
        <dbReference type="ARBA" id="ARBA00004651"/>
    </source>
</evidence>
<keyword evidence="6 10" id="KW-1133">Transmembrane helix</keyword>
<feature type="transmembrane region" description="Helical" evidence="10">
    <location>
        <begin position="237"/>
        <end position="260"/>
    </location>
</feature>
<keyword evidence="2" id="KW-1003">Cell membrane</keyword>
<keyword evidence="4 10" id="KW-0812">Transmembrane</keyword>
<dbReference type="Proteomes" id="UP000297026">
    <property type="component" value="Unassembled WGS sequence"/>
</dbReference>
<keyword evidence="3 10" id="KW-0716">Sensory transduction</keyword>
<dbReference type="PANTHER" id="PTHR21137">
    <property type="entry name" value="ODORANT RECEPTOR"/>
    <property type="match status" value="1"/>
</dbReference>
<evidence type="ECO:0000256" key="8">
    <source>
        <dbReference type="ARBA" id="ARBA00023170"/>
    </source>
</evidence>
<dbReference type="Pfam" id="PF02949">
    <property type="entry name" value="7tm_6"/>
    <property type="match status" value="1"/>
</dbReference>
<evidence type="ECO:0000256" key="7">
    <source>
        <dbReference type="ARBA" id="ARBA00023136"/>
    </source>
</evidence>
<dbReference type="Pfam" id="PF16012">
    <property type="entry name" value="DUF4780"/>
    <property type="match status" value="1"/>
</dbReference>
<keyword evidence="7 10" id="KW-0472">Membrane</keyword>
<dbReference type="GO" id="GO:0004984">
    <property type="term" value="F:olfactory receptor activity"/>
    <property type="evidence" value="ECO:0007669"/>
    <property type="project" value="InterPro"/>
</dbReference>
<dbReference type="GO" id="GO:0005549">
    <property type="term" value="F:odorant binding"/>
    <property type="evidence" value="ECO:0007669"/>
    <property type="project" value="InterPro"/>
</dbReference>
<gene>
    <name evidence="12" type="primary">Or183</name>
    <name evidence="12" type="ORF">DALL_DALL000258</name>
</gene>
<protein>
    <recommendedName>
        <fullName evidence="10">Odorant receptor</fullName>
    </recommendedName>
</protein>
<evidence type="ECO:0000256" key="6">
    <source>
        <dbReference type="ARBA" id="ARBA00022989"/>
    </source>
</evidence>
<organism evidence="12 13">
    <name type="scientific">Diachasma alloeum</name>
    <dbReference type="NCBI Taxonomy" id="454923"/>
    <lineage>
        <taxon>Eukaryota</taxon>
        <taxon>Metazoa</taxon>
        <taxon>Ecdysozoa</taxon>
        <taxon>Arthropoda</taxon>
        <taxon>Hexapoda</taxon>
        <taxon>Insecta</taxon>
        <taxon>Pterygota</taxon>
        <taxon>Neoptera</taxon>
        <taxon>Endopterygota</taxon>
        <taxon>Hymenoptera</taxon>
        <taxon>Apocrita</taxon>
        <taxon>Ichneumonoidea</taxon>
        <taxon>Braconidae</taxon>
        <taxon>Opiinae</taxon>
        <taxon>Diachasma</taxon>
    </lineage>
</organism>
<proteinExistence type="inferred from homology"/>
<dbReference type="PANTHER" id="PTHR21137:SF35">
    <property type="entry name" value="ODORANT RECEPTOR 19A-RELATED"/>
    <property type="match status" value="1"/>
</dbReference>
<name>A0A4E0RQK8_9HYME</name>
<dbReference type="CTD" id="100463130"/>
<comment type="caution">
    <text evidence="10">Lacks conserved residue(s) required for the propagation of feature annotation.</text>
</comment>
<keyword evidence="8 10" id="KW-0675">Receptor</keyword>
<reference evidence="12" key="1">
    <citation type="submission" date="2019-02" db="EMBL/GenBank/DDBJ databases">
        <title>Genome of the parasitoid wasp Diachasma alloeum, an emerging model for ecological speciation and transitions to asexual reproduction.</title>
        <authorList>
            <person name="Robertson H.M."/>
            <person name="Walden K.K."/>
            <person name="Tvedte E.S."/>
            <person name="Hood G.R."/>
            <person name="Feder J.L."/>
            <person name="Forbes A.A."/>
            <person name="Logsdon J.M."/>
            <person name="Mcelroy K.E."/>
        </authorList>
    </citation>
    <scope>NUCLEOTIDE SEQUENCE [LARGE SCALE GENOMIC DNA]</scope>
    <source>
        <strain evidence="12">Michigan</strain>
    </source>
</reference>
<comment type="subcellular location">
    <subcellularLocation>
        <location evidence="1 10">Cell membrane</location>
        <topology evidence="1 10">Multi-pass membrane protein</topology>
    </subcellularLocation>
</comment>
<dbReference type="GO" id="GO:0007165">
    <property type="term" value="P:signal transduction"/>
    <property type="evidence" value="ECO:0007669"/>
    <property type="project" value="UniProtKB-KW"/>
</dbReference>
<dbReference type="InterPro" id="IPR004117">
    <property type="entry name" value="7tm6_olfct_rcpt"/>
</dbReference>
<sequence length="367" mass="41258">MPQLYPDQNLDPGGVTEVRKLLKWAILALPDGAKAPTFDGVWERDGAVVVNCTDEITGNWLKSLFPESKISGHTIHVVSLSERPKKHRVVVHVEDPEITSQEALCFLEKQNKGLMTSNLLLAHVIFNRNETYDLSQTAYPAIYPFAIDSMSKYIACISIELLIFISVGAWWIAADMVFLQSATHLSSQYQILNDDLMTIKTANDTPTVSNYSPIQQLNSIGKRHAHLLLLSEKLKRLFSPILMCLMLVTSANICICIINLQEELIHKNIAGVNKCVVHTIITMIQPAIYCIYTNDLVESAERTATAAYESDWVAETQNFKKSVRLMTMRSQKGLKFRIYGFFNVDLNQLTQIGVTAARFFALMNNLS</sequence>
<keyword evidence="5 10" id="KW-0552">Olfaction</keyword>
<dbReference type="AlphaFoldDB" id="A0A4E0RQK8"/>
<evidence type="ECO:0000256" key="10">
    <source>
        <dbReference type="RuleBase" id="RU351113"/>
    </source>
</evidence>
<evidence type="ECO:0000256" key="5">
    <source>
        <dbReference type="ARBA" id="ARBA00022725"/>
    </source>
</evidence>
<feature type="transmembrane region" description="Helical" evidence="10">
    <location>
        <begin position="153"/>
        <end position="173"/>
    </location>
</feature>
<keyword evidence="13" id="KW-1185">Reference proteome</keyword>
<evidence type="ECO:0000313" key="12">
    <source>
        <dbReference type="EMBL" id="THK33074.1"/>
    </source>
</evidence>